<gene>
    <name evidence="10" type="primary">lepB</name>
    <name evidence="10" type="ORF">NBM05_13620</name>
</gene>
<dbReference type="NCBIfam" id="TIGR02227">
    <property type="entry name" value="sigpep_I_bact"/>
    <property type="match status" value="1"/>
</dbReference>
<dbReference type="PANTHER" id="PTHR43390:SF1">
    <property type="entry name" value="CHLOROPLAST PROCESSING PEPTIDASE"/>
    <property type="match status" value="1"/>
</dbReference>
<dbReference type="PROSITE" id="PS00761">
    <property type="entry name" value="SPASE_I_3"/>
    <property type="match status" value="1"/>
</dbReference>
<evidence type="ECO:0000313" key="11">
    <source>
        <dbReference type="Proteomes" id="UP001139502"/>
    </source>
</evidence>
<dbReference type="AlphaFoldDB" id="A0A9X2HET4"/>
<evidence type="ECO:0000256" key="7">
    <source>
        <dbReference type="PIRSR" id="PIRSR600223-1"/>
    </source>
</evidence>
<evidence type="ECO:0000313" key="10">
    <source>
        <dbReference type="EMBL" id="MCP3427020.1"/>
    </source>
</evidence>
<keyword evidence="8" id="KW-0472">Membrane</keyword>
<dbReference type="Proteomes" id="UP001139502">
    <property type="component" value="Unassembled WGS sequence"/>
</dbReference>
<dbReference type="PRINTS" id="PR00727">
    <property type="entry name" value="LEADERPTASE"/>
</dbReference>
<feature type="active site" evidence="7">
    <location>
        <position position="55"/>
    </location>
</feature>
<dbReference type="SUPFAM" id="SSF51306">
    <property type="entry name" value="LexA/Signal peptidase"/>
    <property type="match status" value="1"/>
</dbReference>
<dbReference type="InterPro" id="IPR019756">
    <property type="entry name" value="Pept_S26A_signal_pept_1_Ser-AS"/>
</dbReference>
<keyword evidence="6 8" id="KW-0378">Hydrolase</keyword>
<evidence type="ECO:0000256" key="5">
    <source>
        <dbReference type="ARBA" id="ARBA00022670"/>
    </source>
</evidence>
<dbReference type="Pfam" id="PF10502">
    <property type="entry name" value="Peptidase_S26"/>
    <property type="match status" value="1"/>
</dbReference>
<feature type="transmembrane region" description="Helical" evidence="8">
    <location>
        <begin position="26"/>
        <end position="51"/>
    </location>
</feature>
<comment type="similarity">
    <text evidence="3 8">Belongs to the peptidase S26 family.</text>
</comment>
<comment type="subcellular location">
    <subcellularLocation>
        <location evidence="2">Cell membrane</location>
        <topology evidence="2">Single-pass type II membrane protein</topology>
    </subcellularLocation>
    <subcellularLocation>
        <location evidence="8">Membrane</location>
        <topology evidence="8">Single-pass type II membrane protein</topology>
    </subcellularLocation>
</comment>
<feature type="domain" description="Peptidase S26" evidence="9">
    <location>
        <begin position="25"/>
        <end position="212"/>
    </location>
</feature>
<dbReference type="Gene3D" id="2.10.109.10">
    <property type="entry name" value="Umud Fragment, subunit A"/>
    <property type="match status" value="1"/>
</dbReference>
<dbReference type="PROSITE" id="PS00501">
    <property type="entry name" value="SPASE_I_1"/>
    <property type="match status" value="1"/>
</dbReference>
<dbReference type="RefSeq" id="WP_254168581.1">
    <property type="nucleotide sequence ID" value="NZ_JANAFB010000047.1"/>
</dbReference>
<dbReference type="GO" id="GO:0005886">
    <property type="term" value="C:plasma membrane"/>
    <property type="evidence" value="ECO:0007669"/>
    <property type="project" value="UniProtKB-SubCell"/>
</dbReference>
<dbReference type="CDD" id="cd06530">
    <property type="entry name" value="S26_SPase_I"/>
    <property type="match status" value="1"/>
</dbReference>
<dbReference type="InterPro" id="IPR000223">
    <property type="entry name" value="Pept_S26A_signal_pept_1"/>
</dbReference>
<keyword evidence="5 8" id="KW-0645">Protease</keyword>
<feature type="active site" evidence="7">
    <location>
        <position position="122"/>
    </location>
</feature>
<dbReference type="InterPro" id="IPR019758">
    <property type="entry name" value="Pept_S26A_signal_pept_1_CS"/>
</dbReference>
<keyword evidence="8" id="KW-1133">Transmembrane helix</keyword>
<dbReference type="InterPro" id="IPR036286">
    <property type="entry name" value="LexA/Signal_pep-like_sf"/>
</dbReference>
<evidence type="ECO:0000259" key="9">
    <source>
        <dbReference type="Pfam" id="PF10502"/>
    </source>
</evidence>
<evidence type="ECO:0000256" key="2">
    <source>
        <dbReference type="ARBA" id="ARBA00004401"/>
    </source>
</evidence>
<dbReference type="EC" id="3.4.21.89" evidence="4 8"/>
<dbReference type="PANTHER" id="PTHR43390">
    <property type="entry name" value="SIGNAL PEPTIDASE I"/>
    <property type="match status" value="1"/>
</dbReference>
<dbReference type="GO" id="GO:0006465">
    <property type="term" value="P:signal peptide processing"/>
    <property type="evidence" value="ECO:0007669"/>
    <property type="project" value="InterPro"/>
</dbReference>
<evidence type="ECO:0000256" key="6">
    <source>
        <dbReference type="ARBA" id="ARBA00022801"/>
    </source>
</evidence>
<evidence type="ECO:0000256" key="3">
    <source>
        <dbReference type="ARBA" id="ARBA00009370"/>
    </source>
</evidence>
<comment type="caution">
    <text evidence="10">The sequence shown here is derived from an EMBL/GenBank/DDBJ whole genome shotgun (WGS) entry which is preliminary data.</text>
</comment>
<dbReference type="GO" id="GO:0009003">
    <property type="term" value="F:signal peptidase activity"/>
    <property type="evidence" value="ECO:0007669"/>
    <property type="project" value="UniProtKB-EC"/>
</dbReference>
<name>A0A9X2HET4_9MICC</name>
<evidence type="ECO:0000256" key="4">
    <source>
        <dbReference type="ARBA" id="ARBA00013208"/>
    </source>
</evidence>
<keyword evidence="8" id="KW-0812">Transmembrane</keyword>
<dbReference type="EMBL" id="JANAFB010000047">
    <property type="protein sequence ID" value="MCP3427020.1"/>
    <property type="molecule type" value="Genomic_DNA"/>
</dbReference>
<proteinExistence type="inferred from homology"/>
<protein>
    <recommendedName>
        <fullName evidence="4 8">Signal peptidase I</fullName>
        <ecNumber evidence="4 8">3.4.21.89</ecNumber>
    </recommendedName>
</protein>
<reference evidence="10" key="1">
    <citation type="submission" date="2022-06" db="EMBL/GenBank/DDBJ databases">
        <title>Rothia sp. isolated from sandalwood seedling.</title>
        <authorList>
            <person name="Tuikhar N."/>
            <person name="Kirdat K."/>
            <person name="Thorat V."/>
            <person name="Swetha P."/>
            <person name="Padma S."/>
            <person name="Sundararaj R."/>
            <person name="Yadav A."/>
        </authorList>
    </citation>
    <scope>NUCLEOTIDE SEQUENCE</scope>
    <source>
        <strain evidence="10">AR01</strain>
    </source>
</reference>
<evidence type="ECO:0000256" key="1">
    <source>
        <dbReference type="ARBA" id="ARBA00000677"/>
    </source>
</evidence>
<organism evidence="10 11">
    <name type="scientific">Rothia santali</name>
    <dbReference type="NCBI Taxonomy" id="2949643"/>
    <lineage>
        <taxon>Bacteria</taxon>
        <taxon>Bacillati</taxon>
        <taxon>Actinomycetota</taxon>
        <taxon>Actinomycetes</taxon>
        <taxon>Micrococcales</taxon>
        <taxon>Micrococcaceae</taxon>
        <taxon>Rothia</taxon>
    </lineage>
</organism>
<evidence type="ECO:0000256" key="8">
    <source>
        <dbReference type="RuleBase" id="RU362042"/>
    </source>
</evidence>
<dbReference type="InterPro" id="IPR019533">
    <property type="entry name" value="Peptidase_S26"/>
</dbReference>
<keyword evidence="11" id="KW-1185">Reference proteome</keyword>
<sequence length="222" mass="23643">MSDTSRAAETGPRTERRSLLAGGRRSVVVALLLAVLIAVLVRSLVLEVFYIPSGSMEPTLLPGDRLAVWRLGDDEPQRGDIVVFDGKGSLAPYESGKGWLAQSAEVAGAWLGVSSRDDVFVKRVIGVEGDRVACCTADGRLTVNGEPLDEPYVMPGDAPSETEFDAVVPAGRMWVQGDHRSASFDSRELLGAPGGGMIRTDSIIGRPVAVLWPLDRIGGLDD</sequence>
<accession>A0A9X2HET4</accession>
<comment type="catalytic activity">
    <reaction evidence="1 8">
        <text>Cleavage of hydrophobic, N-terminal signal or leader sequences from secreted and periplasmic proteins.</text>
        <dbReference type="EC" id="3.4.21.89"/>
    </reaction>
</comment>
<dbReference type="GO" id="GO:0004252">
    <property type="term" value="F:serine-type endopeptidase activity"/>
    <property type="evidence" value="ECO:0007669"/>
    <property type="project" value="InterPro"/>
</dbReference>